<sequence length="270" mass="29543">MSNRPIGLLDSGIGGLTVLKAVKHLLPHESFIYIGDSARNPYGNRTEKEIIKYTEELVNFLLLQDVKMIVIACNTATALTLTLLKEKLNIPVIGVISAGSREAARLSETGHIGVLATQSTVDSQFYSESIARERKTVEVTSLACPEFVDLVEANQHTGADAEQVVAEKLAPLKIQTIDTLILGCTHFPLLSDYIQKVMGEEVKLIDSGALTAVSIRDVLKEEQLEAEADHQSPMMKIFTTGDAELFRVIAAEWMENDSLEIAHISLEGLI</sequence>
<keyword evidence="3 8" id="KW-0133">Cell shape</keyword>
<dbReference type="PANTHER" id="PTHR21198">
    <property type="entry name" value="GLUTAMATE RACEMASE"/>
    <property type="match status" value="1"/>
</dbReference>
<feature type="binding site" evidence="8">
    <location>
        <begin position="185"/>
        <end position="186"/>
    </location>
    <ligand>
        <name>substrate</name>
    </ligand>
</feature>
<dbReference type="GO" id="GO:0009252">
    <property type="term" value="P:peptidoglycan biosynthetic process"/>
    <property type="evidence" value="ECO:0007669"/>
    <property type="project" value="UniProtKB-UniRule"/>
</dbReference>
<gene>
    <name evidence="8" type="primary">murI</name>
    <name evidence="9" type="ORF">SAMN04488098_10157</name>
</gene>
<evidence type="ECO:0000256" key="1">
    <source>
        <dbReference type="ARBA" id="ARBA00001602"/>
    </source>
</evidence>
<dbReference type="InterPro" id="IPR033134">
    <property type="entry name" value="Asp/Glu_racemase_AS_2"/>
</dbReference>
<proteinExistence type="inferred from homology"/>
<protein>
    <recommendedName>
        <fullName evidence="7 8">Glutamate racemase</fullName>
        <ecNumber evidence="2 8">5.1.1.3</ecNumber>
    </recommendedName>
</protein>
<dbReference type="EC" id="5.1.1.3" evidence="2 8"/>
<dbReference type="PROSITE" id="PS00924">
    <property type="entry name" value="ASP_GLU_RACEMASE_2"/>
    <property type="match status" value="1"/>
</dbReference>
<evidence type="ECO:0000256" key="6">
    <source>
        <dbReference type="ARBA" id="ARBA00023316"/>
    </source>
</evidence>
<dbReference type="Pfam" id="PF01177">
    <property type="entry name" value="Asp_Glu_race"/>
    <property type="match status" value="1"/>
</dbReference>
<keyword evidence="4 8" id="KW-0573">Peptidoglycan synthesis</keyword>
<feature type="active site" description="Proton donor/acceptor" evidence="8">
    <location>
        <position position="184"/>
    </location>
</feature>
<keyword evidence="5 8" id="KW-0413">Isomerase</keyword>
<feature type="active site" description="Proton donor/acceptor" evidence="8">
    <location>
        <position position="73"/>
    </location>
</feature>
<dbReference type="InterPro" id="IPR018187">
    <property type="entry name" value="Asp/Glu_racemase_AS_1"/>
</dbReference>
<dbReference type="UniPathway" id="UPA00219"/>
<dbReference type="GO" id="GO:0042802">
    <property type="term" value="F:identical protein binding"/>
    <property type="evidence" value="ECO:0007669"/>
    <property type="project" value="UniProtKB-ARBA"/>
</dbReference>
<dbReference type="NCBIfam" id="TIGR00067">
    <property type="entry name" value="glut_race"/>
    <property type="match status" value="1"/>
</dbReference>
<dbReference type="SUPFAM" id="SSF53681">
    <property type="entry name" value="Aspartate/glutamate racemase"/>
    <property type="match status" value="2"/>
</dbReference>
<dbReference type="NCBIfam" id="NF002035">
    <property type="entry name" value="PRK00865.1-3"/>
    <property type="match status" value="1"/>
</dbReference>
<comment type="pathway">
    <text evidence="8">Cell wall biogenesis; peptidoglycan biosynthesis.</text>
</comment>
<evidence type="ECO:0000256" key="2">
    <source>
        <dbReference type="ARBA" id="ARBA00013090"/>
    </source>
</evidence>
<comment type="catalytic activity">
    <reaction evidence="1 8">
        <text>L-glutamate = D-glutamate</text>
        <dbReference type="Rhea" id="RHEA:12813"/>
        <dbReference type="ChEBI" id="CHEBI:29985"/>
        <dbReference type="ChEBI" id="CHEBI:29986"/>
        <dbReference type="EC" id="5.1.1.3"/>
    </reaction>
</comment>
<dbReference type="InterPro" id="IPR015942">
    <property type="entry name" value="Asp/Glu/hydantoin_racemase"/>
</dbReference>
<dbReference type="InterPro" id="IPR001920">
    <property type="entry name" value="Asp/Glu_race"/>
</dbReference>
<evidence type="ECO:0000313" key="10">
    <source>
        <dbReference type="Proteomes" id="UP000199433"/>
    </source>
</evidence>
<feature type="binding site" evidence="8">
    <location>
        <begin position="10"/>
        <end position="11"/>
    </location>
    <ligand>
        <name>substrate</name>
    </ligand>
</feature>
<evidence type="ECO:0000256" key="3">
    <source>
        <dbReference type="ARBA" id="ARBA00022960"/>
    </source>
</evidence>
<dbReference type="InterPro" id="IPR004391">
    <property type="entry name" value="Glu_race"/>
</dbReference>
<dbReference type="STRING" id="426701.SAMN04488098_10157"/>
<comment type="similarity">
    <text evidence="8">Belongs to the aspartate/glutamate racemases family.</text>
</comment>
<evidence type="ECO:0000256" key="8">
    <source>
        <dbReference type="HAMAP-Rule" id="MF_00258"/>
    </source>
</evidence>
<name>A0A1G8ZKA1_9LACT</name>
<evidence type="ECO:0000256" key="5">
    <source>
        <dbReference type="ARBA" id="ARBA00023235"/>
    </source>
</evidence>
<dbReference type="GO" id="GO:0071555">
    <property type="term" value="P:cell wall organization"/>
    <property type="evidence" value="ECO:0007669"/>
    <property type="project" value="UniProtKB-KW"/>
</dbReference>
<dbReference type="HAMAP" id="MF_00258">
    <property type="entry name" value="Glu_racemase"/>
    <property type="match status" value="1"/>
</dbReference>
<reference evidence="10" key="1">
    <citation type="submission" date="2016-10" db="EMBL/GenBank/DDBJ databases">
        <authorList>
            <person name="Varghese N."/>
            <person name="Submissions S."/>
        </authorList>
    </citation>
    <scope>NUCLEOTIDE SEQUENCE [LARGE SCALE GENOMIC DNA]</scope>
    <source>
        <strain evidence="10">DSM 19181</strain>
    </source>
</reference>
<accession>A0A1G8ZKA1</accession>
<dbReference type="GO" id="GO:0008360">
    <property type="term" value="P:regulation of cell shape"/>
    <property type="evidence" value="ECO:0007669"/>
    <property type="project" value="UniProtKB-KW"/>
</dbReference>
<comment type="function">
    <text evidence="8">Provides the (R)-glutamate required for cell wall biosynthesis.</text>
</comment>
<keyword evidence="6 8" id="KW-0961">Cell wall biogenesis/degradation</keyword>
<dbReference type="PANTHER" id="PTHR21198:SF2">
    <property type="entry name" value="GLUTAMATE RACEMASE"/>
    <property type="match status" value="1"/>
</dbReference>
<feature type="binding site" evidence="8">
    <location>
        <begin position="42"/>
        <end position="43"/>
    </location>
    <ligand>
        <name>substrate</name>
    </ligand>
</feature>
<keyword evidence="10" id="KW-1185">Reference proteome</keyword>
<dbReference type="FunFam" id="3.40.50.1860:FF:000002">
    <property type="entry name" value="Glutamate racemase"/>
    <property type="match status" value="1"/>
</dbReference>
<organism evidence="9 10">
    <name type="scientific">Alkalibacterium thalassium</name>
    <dbReference type="NCBI Taxonomy" id="426701"/>
    <lineage>
        <taxon>Bacteria</taxon>
        <taxon>Bacillati</taxon>
        <taxon>Bacillota</taxon>
        <taxon>Bacilli</taxon>
        <taxon>Lactobacillales</taxon>
        <taxon>Carnobacteriaceae</taxon>
        <taxon>Alkalibacterium</taxon>
    </lineage>
</organism>
<dbReference type="Proteomes" id="UP000199433">
    <property type="component" value="Unassembled WGS sequence"/>
</dbReference>
<dbReference type="EMBL" id="FNFK01000015">
    <property type="protein sequence ID" value="SDK15506.1"/>
    <property type="molecule type" value="Genomic_DNA"/>
</dbReference>
<evidence type="ECO:0000256" key="7">
    <source>
        <dbReference type="ARBA" id="ARBA00070053"/>
    </source>
</evidence>
<feature type="binding site" evidence="8">
    <location>
        <begin position="74"/>
        <end position="75"/>
    </location>
    <ligand>
        <name>substrate</name>
    </ligand>
</feature>
<dbReference type="AlphaFoldDB" id="A0A1G8ZKA1"/>
<evidence type="ECO:0000313" key="9">
    <source>
        <dbReference type="EMBL" id="SDK15506.1"/>
    </source>
</evidence>
<dbReference type="PROSITE" id="PS00923">
    <property type="entry name" value="ASP_GLU_RACEMASE_1"/>
    <property type="match status" value="1"/>
</dbReference>
<dbReference type="Gene3D" id="3.40.50.1860">
    <property type="match status" value="2"/>
</dbReference>
<evidence type="ECO:0000256" key="4">
    <source>
        <dbReference type="ARBA" id="ARBA00022984"/>
    </source>
</evidence>
<dbReference type="GO" id="GO:0008881">
    <property type="term" value="F:glutamate racemase activity"/>
    <property type="evidence" value="ECO:0007669"/>
    <property type="project" value="UniProtKB-UniRule"/>
</dbReference>